<dbReference type="SUPFAM" id="SSF103506">
    <property type="entry name" value="Mitochondrial carrier"/>
    <property type="match status" value="1"/>
</dbReference>
<gene>
    <name evidence="11" type="ORF">AW171_hschr42622</name>
</gene>
<dbReference type="GO" id="GO:0006635">
    <property type="term" value="P:fatty acid beta-oxidation"/>
    <property type="evidence" value="ECO:0007669"/>
    <property type="project" value="InterPro"/>
</dbReference>
<dbReference type="OrthoDB" id="446044at2759"/>
<evidence type="ECO:0000256" key="4">
    <source>
        <dbReference type="ARBA" id="ARBA00022692"/>
    </source>
</evidence>
<dbReference type="STRING" id="45286.A0A109UZ18"/>
<keyword evidence="4 9" id="KW-0812">Transmembrane</keyword>
<organism evidence="11 12">
    <name type="scientific">Eremothecium sinecaudum</name>
    <dbReference type="NCBI Taxonomy" id="45286"/>
    <lineage>
        <taxon>Eukaryota</taxon>
        <taxon>Fungi</taxon>
        <taxon>Dikarya</taxon>
        <taxon>Ascomycota</taxon>
        <taxon>Saccharomycotina</taxon>
        <taxon>Saccharomycetes</taxon>
        <taxon>Saccharomycetales</taxon>
        <taxon>Saccharomycetaceae</taxon>
        <taxon>Eremothecium</taxon>
    </lineage>
</organism>
<dbReference type="GO" id="GO:0007031">
    <property type="term" value="P:peroxisome organization"/>
    <property type="evidence" value="ECO:0007669"/>
    <property type="project" value="TreeGrafter"/>
</dbReference>
<dbReference type="RefSeq" id="XP_017987711.1">
    <property type="nucleotide sequence ID" value="XM_018131711.1"/>
</dbReference>
<feature type="repeat" description="Solcar" evidence="9">
    <location>
        <begin position="230"/>
        <end position="314"/>
    </location>
</feature>
<dbReference type="Proteomes" id="UP000243052">
    <property type="component" value="Chromosome iv"/>
</dbReference>
<evidence type="ECO:0000256" key="6">
    <source>
        <dbReference type="ARBA" id="ARBA00022989"/>
    </source>
</evidence>
<dbReference type="InterPro" id="IPR045900">
    <property type="entry name" value="Peroxisomal_Ade_carrier"/>
</dbReference>
<dbReference type="PROSITE" id="PS50920">
    <property type="entry name" value="SOLCAR"/>
    <property type="match status" value="3"/>
</dbReference>
<dbReference type="PANTHER" id="PTHR46650:SF1">
    <property type="entry name" value="PEROXISOMAL ADENINE NUCLEOTIDE TRANSPORTER 1"/>
    <property type="match status" value="1"/>
</dbReference>
<dbReference type="InterPro" id="IPR018108">
    <property type="entry name" value="MCP_transmembrane"/>
</dbReference>
<comment type="similarity">
    <text evidence="2 10">Belongs to the mitochondrial carrier (TC 2.A.29) family.</text>
</comment>
<evidence type="ECO:0000256" key="3">
    <source>
        <dbReference type="ARBA" id="ARBA00022448"/>
    </source>
</evidence>
<evidence type="ECO:0000256" key="2">
    <source>
        <dbReference type="ARBA" id="ARBA00006375"/>
    </source>
</evidence>
<dbReference type="EMBL" id="CP014244">
    <property type="protein sequence ID" value="AMD20715.1"/>
    <property type="molecule type" value="Genomic_DNA"/>
</dbReference>
<evidence type="ECO:0000256" key="7">
    <source>
        <dbReference type="ARBA" id="ARBA00023136"/>
    </source>
</evidence>
<dbReference type="GO" id="GO:0015217">
    <property type="term" value="F:ADP transmembrane transporter activity"/>
    <property type="evidence" value="ECO:0007669"/>
    <property type="project" value="InterPro"/>
</dbReference>
<proteinExistence type="inferred from homology"/>
<dbReference type="Pfam" id="PF00153">
    <property type="entry name" value="Mito_carr"/>
    <property type="match status" value="3"/>
</dbReference>
<evidence type="ECO:0000256" key="5">
    <source>
        <dbReference type="ARBA" id="ARBA00022737"/>
    </source>
</evidence>
<keyword evidence="8" id="KW-0576">Peroxisome</keyword>
<evidence type="ECO:0000256" key="10">
    <source>
        <dbReference type="RuleBase" id="RU000488"/>
    </source>
</evidence>
<keyword evidence="6" id="KW-1133">Transmembrane helix</keyword>
<dbReference type="InterPro" id="IPR023395">
    <property type="entry name" value="MCP_dom_sf"/>
</dbReference>
<accession>A0A109UZ18</accession>
<sequence>MTSLESAVVGATASSLASLIVYPLDIMKVTVQTRLKPRSDPELGRCVSNLTAANQQEIKTEDNNGLLKLLRNIYETEGFQGFYKGIGASTVSGFVQSFSYFYWYTLVRKHYFRLNLKDGVGRKFNSAEELMLGVIAASVSQLFVNPFNLIATQQQTRNGKESTLGVLDVVKEIYHESESITGFWKGLKVSLLLTINPSITFATYEKLKDVLFPNEAHNTGKELVDSNSALSPAQNFVLGLLSKVVSTVVTQPLIVAKASLQRSGSPFKGIQEVFRYLYNHEGLLAFWKGLGLQVLKGMLVQGLIFMFKGELTKLLRLTLRYIKALQTNKGLRSPLVTLIYR</sequence>
<keyword evidence="3 10" id="KW-0813">Transport</keyword>
<evidence type="ECO:0000256" key="8">
    <source>
        <dbReference type="ARBA" id="ARBA00023140"/>
    </source>
</evidence>
<protein>
    <submittedName>
        <fullName evidence="11">HDL029Wp</fullName>
    </submittedName>
</protein>
<dbReference type="Gene3D" id="1.50.40.10">
    <property type="entry name" value="Mitochondrial carrier domain"/>
    <property type="match status" value="1"/>
</dbReference>
<comment type="subcellular location">
    <subcellularLocation>
        <location evidence="1">Peroxisome membrane</location>
        <topology evidence="1">Multi-pass membrane protein</topology>
    </subcellularLocation>
</comment>
<dbReference type="GeneID" id="28723975"/>
<dbReference type="GO" id="GO:0005347">
    <property type="term" value="F:ATP transmembrane transporter activity"/>
    <property type="evidence" value="ECO:0007669"/>
    <property type="project" value="InterPro"/>
</dbReference>
<feature type="repeat" description="Solcar" evidence="9">
    <location>
        <begin position="1"/>
        <end position="110"/>
    </location>
</feature>
<dbReference type="AlphaFoldDB" id="A0A109UZ18"/>
<evidence type="ECO:0000256" key="1">
    <source>
        <dbReference type="ARBA" id="ARBA00004585"/>
    </source>
</evidence>
<reference evidence="11 12" key="1">
    <citation type="submission" date="2016-01" db="EMBL/GenBank/DDBJ databases">
        <title>Genome sequence of the yeast Holleya sinecauda.</title>
        <authorList>
            <person name="Dietrich F.S."/>
        </authorList>
    </citation>
    <scope>NUCLEOTIDE SEQUENCE [LARGE SCALE GENOMIC DNA]</scope>
    <source>
        <strain evidence="11 12">ATCC 58844</strain>
    </source>
</reference>
<dbReference type="GO" id="GO:0005778">
    <property type="term" value="C:peroxisomal membrane"/>
    <property type="evidence" value="ECO:0007669"/>
    <property type="project" value="UniProtKB-SubCell"/>
</dbReference>
<keyword evidence="12" id="KW-1185">Reference proteome</keyword>
<name>A0A109UZ18_9SACH</name>
<evidence type="ECO:0000256" key="9">
    <source>
        <dbReference type="PROSITE-ProRule" id="PRU00282"/>
    </source>
</evidence>
<dbReference type="PANTHER" id="PTHR46650">
    <property type="entry name" value="PEROXISOMAL ADENINE NUCLEOTIDE TRANSPORTER 1"/>
    <property type="match status" value="1"/>
</dbReference>
<evidence type="ECO:0000313" key="12">
    <source>
        <dbReference type="Proteomes" id="UP000243052"/>
    </source>
</evidence>
<feature type="repeat" description="Solcar" evidence="9">
    <location>
        <begin position="124"/>
        <end position="210"/>
    </location>
</feature>
<evidence type="ECO:0000313" key="11">
    <source>
        <dbReference type="EMBL" id="AMD20715.1"/>
    </source>
</evidence>
<keyword evidence="7 9" id="KW-0472">Membrane</keyword>
<keyword evidence="5" id="KW-0677">Repeat</keyword>